<protein>
    <submittedName>
        <fullName evidence="1">Uncharacterized protein</fullName>
    </submittedName>
</protein>
<gene>
    <name evidence="1" type="ORF">YYC_03172</name>
</gene>
<evidence type="ECO:0000313" key="1">
    <source>
        <dbReference type="EMBL" id="ETB59781.1"/>
    </source>
</evidence>
<name>V7PJP3_PLAYE</name>
<organism evidence="1 2">
    <name type="scientific">Plasmodium yoelii 17X</name>
    <dbReference type="NCBI Taxonomy" id="1323249"/>
    <lineage>
        <taxon>Eukaryota</taxon>
        <taxon>Sar</taxon>
        <taxon>Alveolata</taxon>
        <taxon>Apicomplexa</taxon>
        <taxon>Aconoidasida</taxon>
        <taxon>Haemosporida</taxon>
        <taxon>Plasmodiidae</taxon>
        <taxon>Plasmodium</taxon>
        <taxon>Plasmodium (Vinckeia)</taxon>
    </lineage>
</organism>
<proteinExistence type="predicted"/>
<keyword evidence="2" id="KW-1185">Reference proteome</keyword>
<dbReference type="AlphaFoldDB" id="V7PJP3"/>
<dbReference type="EMBL" id="KI635766">
    <property type="protein sequence ID" value="ETB59781.1"/>
    <property type="molecule type" value="Genomic_DNA"/>
</dbReference>
<sequence length="305" mass="37341">MKKIKLKLYMQYFHRKKNIIEKQKEKKNVQLNDEVTSPIQHSTINENNFLYDNIVLKKKNISLSNVCKKKKYILRIKFMKNLNILNKKKNSGNKNVYMNELNKLNRILGNTYNHQNFMDQFYDIFNFLKKYNLINILKNYINPYFKNTMWYYIITQYINNAYQLNINQINLKPELIIIIFYICFSKKEPDYLDNYLTSLEIKDHFLKQTISDIYIYKELLTIFQSRYNIRIDIQFNLYNINDIYDGLIKLKNNKYDEISKNMEDNLNELNLILYNILSTNFNKRINNIILDFINEFQKYKKYKYI</sequence>
<accession>V7PJP3</accession>
<dbReference type="Proteomes" id="UP000018538">
    <property type="component" value="Unassembled WGS sequence"/>
</dbReference>
<evidence type="ECO:0000313" key="2">
    <source>
        <dbReference type="Proteomes" id="UP000018538"/>
    </source>
</evidence>
<reference evidence="1 2" key="1">
    <citation type="submission" date="2013-11" db="EMBL/GenBank/DDBJ databases">
        <title>The Genome Sequence of Plasmodium yoelii 17X.</title>
        <authorList>
            <consortium name="The Broad Institute Genomics Platform"/>
            <consortium name="The Broad Institute Genome Sequencing Center for Infectious Disease"/>
            <person name="Neafsey D."/>
            <person name="Adams J."/>
            <person name="Walker B."/>
            <person name="Young S.K."/>
            <person name="Zeng Q."/>
            <person name="Gargeya S."/>
            <person name="Fitzgerald M."/>
            <person name="Haas B."/>
            <person name="Abouelleil A."/>
            <person name="Alvarado L."/>
            <person name="Chapman S.B."/>
            <person name="Gainer-Dewar J."/>
            <person name="Goldberg J."/>
            <person name="Griggs A."/>
            <person name="Gujja S."/>
            <person name="Hansen M."/>
            <person name="Howarth C."/>
            <person name="Imamovic A."/>
            <person name="Ireland A."/>
            <person name="Larimer J."/>
            <person name="McCowan C."/>
            <person name="Murphy C."/>
            <person name="Pearson M."/>
            <person name="Poon T.W."/>
            <person name="Priest M."/>
            <person name="Roberts A."/>
            <person name="Saif S."/>
            <person name="Shea T."/>
            <person name="Sykes S."/>
            <person name="Wortman J."/>
            <person name="Nusbaum C."/>
            <person name="Birren B."/>
        </authorList>
    </citation>
    <scope>NUCLEOTIDE SEQUENCE [LARGE SCALE GENOMIC DNA]</scope>
    <source>
        <strain evidence="1 2">17X</strain>
    </source>
</reference>